<feature type="transmembrane region" description="Helical" evidence="8">
    <location>
        <begin position="6"/>
        <end position="26"/>
    </location>
</feature>
<dbReference type="InterPro" id="IPR045378">
    <property type="entry name" value="LNT_N"/>
</dbReference>
<dbReference type="CDD" id="cd07571">
    <property type="entry name" value="ALP_N-acyl_transferase"/>
    <property type="match status" value="1"/>
</dbReference>
<feature type="transmembrane region" description="Helical" evidence="8">
    <location>
        <begin position="160"/>
        <end position="185"/>
    </location>
</feature>
<dbReference type="Pfam" id="PF00795">
    <property type="entry name" value="CN_hydrolase"/>
    <property type="match status" value="1"/>
</dbReference>
<dbReference type="GO" id="GO:0005886">
    <property type="term" value="C:plasma membrane"/>
    <property type="evidence" value="ECO:0007669"/>
    <property type="project" value="UniProtKB-SubCell"/>
</dbReference>
<keyword evidence="7 8" id="KW-0012">Acyltransferase</keyword>
<keyword evidence="4 8" id="KW-0812">Transmembrane</keyword>
<evidence type="ECO:0000259" key="9">
    <source>
        <dbReference type="PROSITE" id="PS50263"/>
    </source>
</evidence>
<evidence type="ECO:0000256" key="3">
    <source>
        <dbReference type="ARBA" id="ARBA00022679"/>
    </source>
</evidence>
<dbReference type="AlphaFoldDB" id="A0A928ZZT9"/>
<comment type="subcellular location">
    <subcellularLocation>
        <location evidence="1 8">Cell membrane</location>
        <topology evidence="1 8">Multi-pass membrane protein</topology>
    </subcellularLocation>
</comment>
<comment type="caution">
    <text evidence="10">The sequence shown here is derived from an EMBL/GenBank/DDBJ whole genome shotgun (WGS) entry which is preliminary data.</text>
</comment>
<keyword evidence="11" id="KW-1185">Reference proteome</keyword>
<dbReference type="InterPro" id="IPR003010">
    <property type="entry name" value="C-N_Hydrolase"/>
</dbReference>
<evidence type="ECO:0000256" key="6">
    <source>
        <dbReference type="ARBA" id="ARBA00023136"/>
    </source>
</evidence>
<keyword evidence="6 8" id="KW-0472">Membrane</keyword>
<organism evidence="10 11">
    <name type="scientific">Leptolyngbya cf. ectocarpi LEGE 11479</name>
    <dbReference type="NCBI Taxonomy" id="1828722"/>
    <lineage>
        <taxon>Bacteria</taxon>
        <taxon>Bacillati</taxon>
        <taxon>Cyanobacteriota</taxon>
        <taxon>Cyanophyceae</taxon>
        <taxon>Leptolyngbyales</taxon>
        <taxon>Leptolyngbyaceae</taxon>
        <taxon>Leptolyngbya group</taxon>
        <taxon>Leptolyngbya</taxon>
    </lineage>
</organism>
<evidence type="ECO:0000256" key="2">
    <source>
        <dbReference type="ARBA" id="ARBA00022475"/>
    </source>
</evidence>
<comment type="function">
    <text evidence="8">Catalyzes the phospholipid dependent N-acylation of the N-terminal cysteine of apolipoprotein, the last step in lipoprotein maturation.</text>
</comment>
<dbReference type="PANTHER" id="PTHR38686">
    <property type="entry name" value="APOLIPOPROTEIN N-ACYLTRANSFERASE"/>
    <property type="match status" value="1"/>
</dbReference>
<evidence type="ECO:0000313" key="11">
    <source>
        <dbReference type="Proteomes" id="UP000615026"/>
    </source>
</evidence>
<dbReference type="GO" id="GO:0016410">
    <property type="term" value="F:N-acyltransferase activity"/>
    <property type="evidence" value="ECO:0007669"/>
    <property type="project" value="UniProtKB-UniRule"/>
</dbReference>
<evidence type="ECO:0000256" key="5">
    <source>
        <dbReference type="ARBA" id="ARBA00022989"/>
    </source>
</evidence>
<evidence type="ECO:0000256" key="1">
    <source>
        <dbReference type="ARBA" id="ARBA00004651"/>
    </source>
</evidence>
<sequence length="527" mass="58088">MVGGVFMGLWPVWPLAWVALVPLWLVSYRGGTPRQAALGGLLWGLGYQGTLLTWVLHLHPLMWLGVPWVGSIAIATAAYVIVTLWGACIPMAWALLMVLLKRRLSPLRSGQFGHTFGYIIIGTTLWCTLEALASLSPIYGTSLAITQSPDNLVVLHLARLSGYLTITAAIVAVNGLMAAGLFSWLQTRFQARLDEVPIGSLGPQPWLAAALSLLCVIHLIGWSLYQQPLADKDSEAIRVGIIQGNIPTREKLTQAGIRQARDRYLSSYKQLAEAGADAVLTPEGAIPEIWRHRLRDNNLFYRAVQTTKIPLWLGTFVIAPTEEFHMYQSLIALLPESLKSTPQQTETRAINQYNKIKLVPLGEYIPLQSLLGGLIRRLSPLDTTMIPGAAQQPQFESGVGPAAVGICYDSAYGWIVRRQVAQGGQFILTASNNDPYPPRMMGQHHGHDVIQAIATDRWAARSTNTGLSAAVNPHGQTQWISEPKTYDAQVKTIYRRDTITPYVRWGNWLLPLLIVSSIGWLVSSFKP</sequence>
<feature type="transmembrane region" description="Helical" evidence="8">
    <location>
        <begin position="116"/>
        <end position="140"/>
    </location>
</feature>
<name>A0A928ZZT9_LEPEC</name>
<dbReference type="Gene3D" id="3.60.110.10">
    <property type="entry name" value="Carbon-nitrogen hydrolase"/>
    <property type="match status" value="1"/>
</dbReference>
<evidence type="ECO:0000256" key="8">
    <source>
        <dbReference type="HAMAP-Rule" id="MF_01148"/>
    </source>
</evidence>
<dbReference type="HAMAP" id="MF_01148">
    <property type="entry name" value="Lnt"/>
    <property type="match status" value="1"/>
</dbReference>
<evidence type="ECO:0000256" key="7">
    <source>
        <dbReference type="ARBA" id="ARBA00023315"/>
    </source>
</evidence>
<dbReference type="NCBIfam" id="TIGR00546">
    <property type="entry name" value="lnt"/>
    <property type="match status" value="1"/>
</dbReference>
<keyword evidence="2 8" id="KW-1003">Cell membrane</keyword>
<dbReference type="InterPro" id="IPR036526">
    <property type="entry name" value="C-N_Hydrolase_sf"/>
</dbReference>
<gene>
    <name evidence="8 10" type="primary">lnt</name>
    <name evidence="10" type="ORF">IQ260_27860</name>
</gene>
<comment type="pathway">
    <text evidence="8">Protein modification; lipoprotein biosynthesis (N-acyl transfer).</text>
</comment>
<keyword evidence="5 8" id="KW-1133">Transmembrane helix</keyword>
<dbReference type="EC" id="2.3.1.269" evidence="8"/>
<dbReference type="EMBL" id="JADEXP010000439">
    <property type="protein sequence ID" value="MBE9070465.1"/>
    <property type="molecule type" value="Genomic_DNA"/>
</dbReference>
<proteinExistence type="inferred from homology"/>
<dbReference type="SUPFAM" id="SSF56317">
    <property type="entry name" value="Carbon-nitrogen hydrolase"/>
    <property type="match status" value="1"/>
</dbReference>
<feature type="transmembrane region" description="Helical" evidence="8">
    <location>
        <begin position="505"/>
        <end position="523"/>
    </location>
</feature>
<reference evidence="10" key="1">
    <citation type="submission" date="2020-10" db="EMBL/GenBank/DDBJ databases">
        <authorList>
            <person name="Castelo-Branco R."/>
            <person name="Eusebio N."/>
            <person name="Adriana R."/>
            <person name="Vieira A."/>
            <person name="Brugerolle De Fraissinette N."/>
            <person name="Rezende De Castro R."/>
            <person name="Schneider M.P."/>
            <person name="Vasconcelos V."/>
            <person name="Leao P.N."/>
        </authorList>
    </citation>
    <scope>NUCLEOTIDE SEQUENCE</scope>
    <source>
        <strain evidence="10">LEGE 11479</strain>
    </source>
</reference>
<evidence type="ECO:0000313" key="10">
    <source>
        <dbReference type="EMBL" id="MBE9070465.1"/>
    </source>
</evidence>
<feature type="domain" description="CN hydrolase" evidence="9">
    <location>
        <begin position="242"/>
        <end position="501"/>
    </location>
</feature>
<dbReference type="Pfam" id="PF20154">
    <property type="entry name" value="LNT_N"/>
    <property type="match status" value="1"/>
</dbReference>
<accession>A0A928ZZT9</accession>
<dbReference type="GO" id="GO:0042158">
    <property type="term" value="P:lipoprotein biosynthetic process"/>
    <property type="evidence" value="ECO:0007669"/>
    <property type="project" value="UniProtKB-UniRule"/>
</dbReference>
<protein>
    <recommendedName>
        <fullName evidence="8">Apolipoprotein N-acyltransferase</fullName>
        <shortName evidence="8">ALP N-acyltransferase</shortName>
        <ecNumber evidence="8">2.3.1.269</ecNumber>
    </recommendedName>
</protein>
<dbReference type="InterPro" id="IPR004563">
    <property type="entry name" value="Apolipo_AcylTrfase"/>
</dbReference>
<keyword evidence="3 8" id="KW-0808">Transferase</keyword>
<comment type="catalytic activity">
    <reaction evidence="8">
        <text>N-terminal S-1,2-diacyl-sn-glyceryl-L-cysteinyl-[lipoprotein] + a glycerophospholipid = N-acyl-S-1,2-diacyl-sn-glyceryl-L-cysteinyl-[lipoprotein] + a 2-acyl-sn-glycero-3-phospholipid + H(+)</text>
        <dbReference type="Rhea" id="RHEA:48228"/>
        <dbReference type="Rhea" id="RHEA-COMP:14681"/>
        <dbReference type="Rhea" id="RHEA-COMP:14684"/>
        <dbReference type="ChEBI" id="CHEBI:15378"/>
        <dbReference type="ChEBI" id="CHEBI:136912"/>
        <dbReference type="ChEBI" id="CHEBI:140656"/>
        <dbReference type="ChEBI" id="CHEBI:140657"/>
        <dbReference type="ChEBI" id="CHEBI:140660"/>
        <dbReference type="EC" id="2.3.1.269"/>
    </reaction>
</comment>
<dbReference type="Proteomes" id="UP000615026">
    <property type="component" value="Unassembled WGS sequence"/>
</dbReference>
<dbReference type="PANTHER" id="PTHR38686:SF1">
    <property type="entry name" value="APOLIPOPROTEIN N-ACYLTRANSFERASE"/>
    <property type="match status" value="1"/>
</dbReference>
<dbReference type="PROSITE" id="PS50263">
    <property type="entry name" value="CN_HYDROLASE"/>
    <property type="match status" value="1"/>
</dbReference>
<feature type="transmembrane region" description="Helical" evidence="8">
    <location>
        <begin position="38"/>
        <end position="56"/>
    </location>
</feature>
<comment type="similarity">
    <text evidence="8">Belongs to the CN hydrolase family. Apolipoprotein N-acyltransferase subfamily.</text>
</comment>
<feature type="transmembrane region" description="Helical" evidence="8">
    <location>
        <begin position="68"/>
        <end position="96"/>
    </location>
</feature>
<evidence type="ECO:0000256" key="4">
    <source>
        <dbReference type="ARBA" id="ARBA00022692"/>
    </source>
</evidence>